<gene>
    <name evidence="10" type="ORF">WMSIL1_LOCUS4839</name>
</gene>
<feature type="region of interest" description="Disordered" evidence="9">
    <location>
        <begin position="1670"/>
        <end position="1712"/>
    </location>
</feature>
<dbReference type="GO" id="GO:0006891">
    <property type="term" value="P:intra-Golgi vesicle-mediated transport"/>
    <property type="evidence" value="ECO:0007669"/>
    <property type="project" value="TreeGrafter"/>
</dbReference>
<feature type="compositionally biased region" description="Basic and acidic residues" evidence="9">
    <location>
        <begin position="1361"/>
        <end position="1370"/>
    </location>
</feature>
<feature type="region of interest" description="Disordered" evidence="9">
    <location>
        <begin position="1166"/>
        <end position="1251"/>
    </location>
</feature>
<evidence type="ECO:0000256" key="3">
    <source>
        <dbReference type="ARBA" id="ARBA00020983"/>
    </source>
</evidence>
<organism evidence="10 11">
    <name type="scientific">Hymenolepis diminuta</name>
    <name type="common">Rat tapeworm</name>
    <dbReference type="NCBI Taxonomy" id="6216"/>
    <lineage>
        <taxon>Eukaryota</taxon>
        <taxon>Metazoa</taxon>
        <taxon>Spiralia</taxon>
        <taxon>Lophotrochozoa</taxon>
        <taxon>Platyhelminthes</taxon>
        <taxon>Cestoda</taxon>
        <taxon>Eucestoda</taxon>
        <taxon>Cyclophyllidea</taxon>
        <taxon>Hymenolepididae</taxon>
        <taxon>Hymenolepis</taxon>
    </lineage>
</organism>
<evidence type="ECO:0000313" key="11">
    <source>
        <dbReference type="Proteomes" id="UP000321570"/>
    </source>
</evidence>
<dbReference type="InterPro" id="IPR016159">
    <property type="entry name" value="Cullin_repeat-like_dom_sf"/>
</dbReference>
<dbReference type="PANTHER" id="PTHR21311">
    <property type="entry name" value="CONSERVED OLIGOMERIC GOLGI COMPLEX COMPONENT 8"/>
    <property type="match status" value="1"/>
</dbReference>
<feature type="region of interest" description="Disordered" evidence="9">
    <location>
        <begin position="1894"/>
        <end position="1948"/>
    </location>
</feature>
<feature type="region of interest" description="Disordered" evidence="9">
    <location>
        <begin position="692"/>
        <end position="734"/>
    </location>
</feature>
<dbReference type="Pfam" id="PF04124">
    <property type="entry name" value="Dor1"/>
    <property type="match status" value="1"/>
</dbReference>
<protein>
    <recommendedName>
        <fullName evidence="3">Conserved oligomeric Golgi complex subunit 8</fullName>
    </recommendedName>
    <alternativeName>
        <fullName evidence="8">Component of oligomeric Golgi complex 8</fullName>
    </alternativeName>
</protein>
<feature type="compositionally biased region" description="Polar residues" evidence="9">
    <location>
        <begin position="1844"/>
        <end position="1857"/>
    </location>
</feature>
<name>A0A564YBX4_HYMDI</name>
<evidence type="ECO:0000256" key="2">
    <source>
        <dbReference type="ARBA" id="ARBA00006419"/>
    </source>
</evidence>
<feature type="region of interest" description="Disordered" evidence="9">
    <location>
        <begin position="1734"/>
        <end position="1771"/>
    </location>
</feature>
<feature type="region of interest" description="Disordered" evidence="9">
    <location>
        <begin position="1326"/>
        <end position="1376"/>
    </location>
</feature>
<dbReference type="InterPro" id="IPR007255">
    <property type="entry name" value="COG8"/>
</dbReference>
<keyword evidence="5" id="KW-0653">Protein transport</keyword>
<comment type="similarity">
    <text evidence="2">Belongs to the COG8 family.</text>
</comment>
<feature type="compositionally biased region" description="Basic and acidic residues" evidence="9">
    <location>
        <begin position="1174"/>
        <end position="1203"/>
    </location>
</feature>
<feature type="region of interest" description="Disordered" evidence="9">
    <location>
        <begin position="1984"/>
        <end position="2003"/>
    </location>
</feature>
<keyword evidence="7" id="KW-0472">Membrane</keyword>
<reference evidence="10 11" key="1">
    <citation type="submission" date="2019-07" db="EMBL/GenBank/DDBJ databases">
        <authorList>
            <person name="Jastrzebski P J."/>
            <person name="Paukszto L."/>
            <person name="Jastrzebski P J."/>
        </authorList>
    </citation>
    <scope>NUCLEOTIDE SEQUENCE [LARGE SCALE GENOMIC DNA]</scope>
    <source>
        <strain evidence="10 11">WMS-il1</strain>
    </source>
</reference>
<feature type="region of interest" description="Disordered" evidence="9">
    <location>
        <begin position="1832"/>
        <end position="1857"/>
    </location>
</feature>
<dbReference type="SUPFAM" id="SSF74788">
    <property type="entry name" value="Cullin repeat-like"/>
    <property type="match status" value="1"/>
</dbReference>
<feature type="region of interest" description="Disordered" evidence="9">
    <location>
        <begin position="752"/>
        <end position="782"/>
    </location>
</feature>
<keyword evidence="4" id="KW-0813">Transport</keyword>
<dbReference type="EMBL" id="CABIJS010000144">
    <property type="protein sequence ID" value="VUZ44787.1"/>
    <property type="molecule type" value="Genomic_DNA"/>
</dbReference>
<proteinExistence type="inferred from homology"/>
<keyword evidence="6" id="KW-0333">Golgi apparatus</keyword>
<evidence type="ECO:0000256" key="5">
    <source>
        <dbReference type="ARBA" id="ARBA00022927"/>
    </source>
</evidence>
<accession>A0A564YBX4</accession>
<feature type="compositionally biased region" description="Basic and acidic residues" evidence="9">
    <location>
        <begin position="1740"/>
        <end position="1763"/>
    </location>
</feature>
<feature type="compositionally biased region" description="Acidic residues" evidence="9">
    <location>
        <begin position="1694"/>
        <end position="1712"/>
    </location>
</feature>
<dbReference type="GO" id="GO:0015031">
    <property type="term" value="P:protein transport"/>
    <property type="evidence" value="ECO:0007669"/>
    <property type="project" value="UniProtKB-KW"/>
</dbReference>
<keyword evidence="11" id="KW-1185">Reference proteome</keyword>
<evidence type="ECO:0000256" key="7">
    <source>
        <dbReference type="ARBA" id="ARBA00023136"/>
    </source>
</evidence>
<dbReference type="Proteomes" id="UP000321570">
    <property type="component" value="Unassembled WGS sequence"/>
</dbReference>
<evidence type="ECO:0000256" key="6">
    <source>
        <dbReference type="ARBA" id="ARBA00023034"/>
    </source>
</evidence>
<evidence type="ECO:0000256" key="4">
    <source>
        <dbReference type="ARBA" id="ARBA00022448"/>
    </source>
</evidence>
<sequence length="2003" mass="222580">MNDELEVETHDFEEKIEIEKLIQMLLLSSDVGSSVSSDPQFVEAIRKLSKLRLDELASTPQRIQREEDSIRHKTEQLAVENYPIFLANANTSREVHREFMSISDSNENLISSIAGVSGVAQTIFDNIGKNASAFRTSAKAVQKCTQISDFLELPQLMETCIQNGHYQDALNILNHTKQMTKKYGRTVPIVRIVGYQAKEISGQLFSQLCKQLREPITLPVCLKVVIYLRQLEAFTEQELRLNFLQARGLCIKDQLEVALAKPIGVSNFDAKSAHISVYQQAEYKAFIGAMRRIEVTRVQLFDSITQYRAVFADEESYSSKLPDPHQQPGLADISPLYLDESTRNLRYLATNQIDDLGPCNEGSLFHSWLVRQIGIFLDGLSGDLNVMLNLPRFTASEISDRIQLAMANDAINLDVVDTSTAFQQIHSIMTQAFYFGRSFARIGCDFRAHLGSLFSRYILTYFETLMSNALTEFGVVIELWPWELVEPSFLSSQSREGNPEELQAPFEIARHPAIAFFCNRVLSAFNGLRICCPVTVRDGVLSACIRTLNGAANAIVSAHKSRQLDSPTARNQSIRFASVFAHTATPHLLTCLLEHIFGGDAASHLWQLHQESDENLTTSQLISRFSKDVSAPIFDQWGQLAHNPLWEGQSAAFDTENGRYGKTLQAAKKQDTVESKPSTDAQNEAVTLLINSPASETPKSEVVGPLEQSVPESAPTDEVELPKNNVGISDHSPLVSGSPLIPTLTVVQPTMDQQTVPKEEESQLSAISNAKETDSTSEPEQELMDKIATSELSEHGEGEGQLDIASISGVQCIFEKPSPLASEDPMLSGSASFLLKSGELKAEHQENAEPLSTFKSEFDEVKVGNEEQLIESSYQTPSTQYPETSHSSLETYTLAEHVESNSEMKEDFLESEHPTEPLSTKIEPSQHSFQYYVPSEFGTGVEVGDQIYDNPVDENSSSGVLDQVGTTSLHATPDSAVFEQSDAMNSGMKSVSDEIPFCRAKTEDKREEQIAQEFATDHSSVTKPISDLKFEESDEPNYKSDEMNYTDQSCSQAVNPEVSNIEPTDLSRTMGLDESASIFMDQFENVPNNSSKTEMISEVYNEEYAESRSKVENIKMEEGTLNQAEGVNELPTMFDQVNQEMTCNTRMEEIADVNKEVPLKSELKASVGSLETPNDTKIEDREKDTCEKDDGGIRNNEDKRMENEGVIDSQNPAENNEPILHDINLSMVDLGPSHSDSPAEHKEPRDMTSLPGFSDVVHAAKLDNPEDIYETDSTGTLTQTVSTVSKLKEDKEEGGWSEGKESLSNVIGKGDADRIEDTLTQIEHSEANYFRTEMLEKDPTEGITKSVKQEQTPEDINSSKLEADEVWKNDEDGDGWGEEAEIEVDNLEESKVCIKPTVQSNLDNQAESQEVEVKSESTELSPQKIFTKEDLVPSLLKVDHQEADNVWDDCGNELDEGANIEFKEGMEILPDLQSVETVTTTLSEKLDEIKGSSDCLSKSEVIDSSNKDLNCGDIRISEETKIGAKHNASSHDNLIQPNLDILVENQEIEMRAGSSLIEFKDGHQEADNTWDDINESNEKAGIDVRDIEAKKDINPAETAILSEKMGNEEEFLDYHTESGATEPSGTTLSNKELPEGISVHSAEIFTTVLSKEQDDKESLDDQIKSEIIEAILPSPSNDDISETAEKPSDRGQELEVDEGLWEDNGNEWGEDADINIDEGEIKKSIDFTEVTESFAPSEKSAVERLSKSDPHSLEEQHSEESAKLSRLPKAAEAWDEGDNAWGEEVNLEEIKLASGPIGKHISHEEYFSNINNTEKGPGKVVIEGGERWEDDNWVEEPDRPETVPQLSESNLSNPIQQNISVKLELDLKDSEKKAHLDDDNAAWAEDQDRIKLVPQRTEVDAQTPNEMDTSEKSEVKSNNLVIKCTDNDGGGWGDDDNDWNDETELPGDDMEINKSIADQIPLSNSSLLIPISNQGELEEKRHLITPDINIGDPKDRSKGAKLD</sequence>
<dbReference type="PANTHER" id="PTHR21311:SF0">
    <property type="entry name" value="CONSERVED OLIGOMERIC GOLGI COMPLEX SUBUNIT 8"/>
    <property type="match status" value="1"/>
</dbReference>
<evidence type="ECO:0000256" key="1">
    <source>
        <dbReference type="ARBA" id="ARBA00004395"/>
    </source>
</evidence>
<dbReference type="GO" id="GO:0000139">
    <property type="term" value="C:Golgi membrane"/>
    <property type="evidence" value="ECO:0007669"/>
    <property type="project" value="UniProtKB-SubCell"/>
</dbReference>
<feature type="compositionally biased region" description="Basic and acidic residues" evidence="9">
    <location>
        <begin position="1992"/>
        <end position="2003"/>
    </location>
</feature>
<evidence type="ECO:0000256" key="8">
    <source>
        <dbReference type="ARBA" id="ARBA00031347"/>
    </source>
</evidence>
<dbReference type="GO" id="GO:0017119">
    <property type="term" value="C:Golgi transport complex"/>
    <property type="evidence" value="ECO:0007669"/>
    <property type="project" value="InterPro"/>
</dbReference>
<evidence type="ECO:0000313" key="10">
    <source>
        <dbReference type="EMBL" id="VUZ44787.1"/>
    </source>
</evidence>
<feature type="compositionally biased region" description="Basic and acidic residues" evidence="9">
    <location>
        <begin position="1683"/>
        <end position="1693"/>
    </location>
</feature>
<evidence type="ECO:0000256" key="9">
    <source>
        <dbReference type="SAM" id="MobiDB-lite"/>
    </source>
</evidence>
<feature type="compositionally biased region" description="Acidic residues" evidence="9">
    <location>
        <begin position="1933"/>
        <end position="1948"/>
    </location>
</feature>
<feature type="compositionally biased region" description="Basic and acidic residues" evidence="9">
    <location>
        <begin position="1286"/>
        <end position="1301"/>
    </location>
</feature>
<feature type="compositionally biased region" description="Polar residues" evidence="9">
    <location>
        <begin position="1271"/>
        <end position="1285"/>
    </location>
</feature>
<feature type="region of interest" description="Disordered" evidence="9">
    <location>
        <begin position="1266"/>
        <end position="1309"/>
    </location>
</feature>
<comment type="subcellular location">
    <subcellularLocation>
        <location evidence="1">Golgi apparatus membrane</location>
        <topology evidence="1">Peripheral membrane protein</topology>
    </subcellularLocation>
</comment>
<feature type="compositionally biased region" description="Basic and acidic residues" evidence="9">
    <location>
        <begin position="1237"/>
        <end position="1246"/>
    </location>
</feature>